<accession>A0ABW7PDY8</accession>
<keyword evidence="2" id="KW-1185">Reference proteome</keyword>
<dbReference type="EMBL" id="JBBDHD010000035">
    <property type="protein sequence ID" value="MFH7596597.1"/>
    <property type="molecule type" value="Genomic_DNA"/>
</dbReference>
<dbReference type="RefSeq" id="WP_395510428.1">
    <property type="nucleotide sequence ID" value="NZ_JBBDHD010000035.1"/>
</dbReference>
<name>A0ABW7PDY8_9ACTN</name>
<evidence type="ECO:0000313" key="2">
    <source>
        <dbReference type="Proteomes" id="UP001610631"/>
    </source>
</evidence>
<comment type="caution">
    <text evidence="1">The sequence shown here is derived from an EMBL/GenBank/DDBJ whole genome shotgun (WGS) entry which is preliminary data.</text>
</comment>
<gene>
    <name evidence="1" type="ORF">WDV06_16060</name>
</gene>
<reference evidence="1 2" key="1">
    <citation type="submission" date="2024-03" db="EMBL/GenBank/DDBJ databases">
        <title>Whole genome sequencing of Streptomyces racemochromogenes, to identify antimicrobial biosynthetic gene clusters.</title>
        <authorList>
            <person name="Suryawanshi P."/>
            <person name="Krishnaraj P.U."/>
            <person name="Arun Y.P."/>
            <person name="Suryawanshi M.P."/>
            <person name="Rakshit O."/>
        </authorList>
    </citation>
    <scope>NUCLEOTIDE SEQUENCE [LARGE SCALE GENOMIC DNA]</scope>
    <source>
        <strain evidence="1 2">AUDT626</strain>
    </source>
</reference>
<evidence type="ECO:0000313" key="1">
    <source>
        <dbReference type="EMBL" id="MFH7596597.1"/>
    </source>
</evidence>
<proteinExistence type="predicted"/>
<protein>
    <submittedName>
        <fullName evidence="1">Uncharacterized protein</fullName>
    </submittedName>
</protein>
<dbReference type="Proteomes" id="UP001610631">
    <property type="component" value="Unassembled WGS sequence"/>
</dbReference>
<organism evidence="1 2">
    <name type="scientific">Streptomyces racemochromogenes</name>
    <dbReference type="NCBI Taxonomy" id="67353"/>
    <lineage>
        <taxon>Bacteria</taxon>
        <taxon>Bacillati</taxon>
        <taxon>Actinomycetota</taxon>
        <taxon>Actinomycetes</taxon>
        <taxon>Kitasatosporales</taxon>
        <taxon>Streptomycetaceae</taxon>
        <taxon>Streptomyces</taxon>
    </lineage>
</organism>
<sequence length="69" mass="7629">MTALEQYLIDTWRASQHGTPPPPPPGRDDLAALRSIRTAAQFEAAVSGAPATHPWRHALTRFVHRTRAC</sequence>